<dbReference type="InterPro" id="IPR003439">
    <property type="entry name" value="ABC_transporter-like_ATP-bd"/>
</dbReference>
<sequence length="253" mass="28458">MGFIDIRNLNYGHKHNKILQNININFNKGKFYAIVGPNGSGKSTLLKNIIKALEPTLGEILLEGKNISALDAKYMASKISYVPQNTYIELEFTCLDVVMMGNSHRLRVFQNESKEQIASAYEAMKKLEVYNLKDKLVTEISGGERQRVILARAIAQDASCIILDEPISHLDIKYQIIVLKELQELKKNGKTIISVLHDLNFTLDYADNVILMKNGCIYDFGEAIDVITSGNLKAVYDVDGEIIKLNNKSQIVF</sequence>
<dbReference type="PROSITE" id="PS50893">
    <property type="entry name" value="ABC_TRANSPORTER_2"/>
    <property type="match status" value="1"/>
</dbReference>
<keyword evidence="1" id="KW-0813">Transport</keyword>
<dbReference type="InterPro" id="IPR017871">
    <property type="entry name" value="ABC_transporter-like_CS"/>
</dbReference>
<dbReference type="AlphaFoldDB" id="A0A1M6T824"/>
<dbReference type="Pfam" id="PF00005">
    <property type="entry name" value="ABC_tran"/>
    <property type="match status" value="1"/>
</dbReference>
<protein>
    <submittedName>
        <fullName evidence="6">Iron complex transport system ATP-binding protein</fullName>
    </submittedName>
</protein>
<dbReference type="PANTHER" id="PTHR42794">
    <property type="entry name" value="HEMIN IMPORT ATP-BINDING PROTEIN HMUV"/>
    <property type="match status" value="1"/>
</dbReference>
<dbReference type="SMART" id="SM00382">
    <property type="entry name" value="AAA"/>
    <property type="match status" value="1"/>
</dbReference>
<evidence type="ECO:0000256" key="4">
    <source>
        <dbReference type="ARBA" id="ARBA00022967"/>
    </source>
</evidence>
<reference evidence="6 7" key="1">
    <citation type="submission" date="2016-11" db="EMBL/GenBank/DDBJ databases">
        <authorList>
            <person name="Jaros S."/>
            <person name="Januszkiewicz K."/>
            <person name="Wedrychowicz H."/>
        </authorList>
    </citation>
    <scope>NUCLEOTIDE SEQUENCE [LARGE SCALE GENOMIC DNA]</scope>
    <source>
        <strain evidence="6 7">DSM 21758</strain>
    </source>
</reference>
<name>A0A1M6T824_9CLOT</name>
<evidence type="ECO:0000256" key="3">
    <source>
        <dbReference type="ARBA" id="ARBA00022840"/>
    </source>
</evidence>
<dbReference type="GO" id="GO:0016887">
    <property type="term" value="F:ATP hydrolysis activity"/>
    <property type="evidence" value="ECO:0007669"/>
    <property type="project" value="InterPro"/>
</dbReference>
<keyword evidence="3 6" id="KW-0067">ATP-binding</keyword>
<evidence type="ECO:0000256" key="2">
    <source>
        <dbReference type="ARBA" id="ARBA00022741"/>
    </source>
</evidence>
<keyword evidence="4" id="KW-1278">Translocase</keyword>
<dbReference type="GO" id="GO:0005524">
    <property type="term" value="F:ATP binding"/>
    <property type="evidence" value="ECO:0007669"/>
    <property type="project" value="UniProtKB-KW"/>
</dbReference>
<keyword evidence="7" id="KW-1185">Reference proteome</keyword>
<evidence type="ECO:0000259" key="5">
    <source>
        <dbReference type="PROSITE" id="PS50893"/>
    </source>
</evidence>
<dbReference type="FunFam" id="3.40.50.300:FF:000134">
    <property type="entry name" value="Iron-enterobactin ABC transporter ATP-binding protein"/>
    <property type="match status" value="1"/>
</dbReference>
<evidence type="ECO:0000313" key="7">
    <source>
        <dbReference type="Proteomes" id="UP000184310"/>
    </source>
</evidence>
<dbReference type="OrthoDB" id="9799337at2"/>
<dbReference type="InterPro" id="IPR003593">
    <property type="entry name" value="AAA+_ATPase"/>
</dbReference>
<dbReference type="RefSeq" id="WP_072992294.1">
    <property type="nucleotide sequence ID" value="NZ_FQZB01000019.1"/>
</dbReference>
<dbReference type="EMBL" id="FQZB01000019">
    <property type="protein sequence ID" value="SHK53137.1"/>
    <property type="molecule type" value="Genomic_DNA"/>
</dbReference>
<dbReference type="Gene3D" id="3.40.50.300">
    <property type="entry name" value="P-loop containing nucleotide triphosphate hydrolases"/>
    <property type="match status" value="1"/>
</dbReference>
<dbReference type="SUPFAM" id="SSF52540">
    <property type="entry name" value="P-loop containing nucleoside triphosphate hydrolases"/>
    <property type="match status" value="1"/>
</dbReference>
<dbReference type="InterPro" id="IPR027417">
    <property type="entry name" value="P-loop_NTPase"/>
</dbReference>
<gene>
    <name evidence="6" type="ORF">SAMN02745163_03981</name>
</gene>
<proteinExistence type="predicted"/>
<evidence type="ECO:0000256" key="1">
    <source>
        <dbReference type="ARBA" id="ARBA00022448"/>
    </source>
</evidence>
<dbReference type="PROSITE" id="PS00211">
    <property type="entry name" value="ABC_TRANSPORTER_1"/>
    <property type="match status" value="1"/>
</dbReference>
<dbReference type="CDD" id="cd03214">
    <property type="entry name" value="ABC_Iron-Siderophores_B12_Hemin"/>
    <property type="match status" value="1"/>
</dbReference>
<dbReference type="PANTHER" id="PTHR42794:SF1">
    <property type="entry name" value="HEMIN IMPORT ATP-BINDING PROTEIN HMUV"/>
    <property type="match status" value="1"/>
</dbReference>
<dbReference type="STRING" id="1121302.SAMN02745163_03981"/>
<keyword evidence="2" id="KW-0547">Nucleotide-binding</keyword>
<organism evidence="6 7">
    <name type="scientific">Clostridium cavendishii DSM 21758</name>
    <dbReference type="NCBI Taxonomy" id="1121302"/>
    <lineage>
        <taxon>Bacteria</taxon>
        <taxon>Bacillati</taxon>
        <taxon>Bacillota</taxon>
        <taxon>Clostridia</taxon>
        <taxon>Eubacteriales</taxon>
        <taxon>Clostridiaceae</taxon>
        <taxon>Clostridium</taxon>
    </lineage>
</organism>
<feature type="domain" description="ABC transporter" evidence="5">
    <location>
        <begin position="4"/>
        <end position="239"/>
    </location>
</feature>
<dbReference type="Proteomes" id="UP000184310">
    <property type="component" value="Unassembled WGS sequence"/>
</dbReference>
<evidence type="ECO:0000313" key="6">
    <source>
        <dbReference type="EMBL" id="SHK53137.1"/>
    </source>
</evidence>
<accession>A0A1M6T824</accession>